<feature type="transmembrane region" description="Helical" evidence="6">
    <location>
        <begin position="278"/>
        <end position="297"/>
    </location>
</feature>
<feature type="transmembrane region" description="Helical" evidence="6">
    <location>
        <begin position="79"/>
        <end position="97"/>
    </location>
</feature>
<dbReference type="Proteomes" id="UP000624041">
    <property type="component" value="Unassembled WGS sequence"/>
</dbReference>
<keyword evidence="9" id="KW-1185">Reference proteome</keyword>
<protein>
    <submittedName>
        <fullName evidence="8">Transporter YdeD</fullName>
    </submittedName>
</protein>
<evidence type="ECO:0000256" key="4">
    <source>
        <dbReference type="ARBA" id="ARBA00022989"/>
    </source>
</evidence>
<dbReference type="EMBL" id="BMOS01000022">
    <property type="protein sequence ID" value="GGN62078.1"/>
    <property type="molecule type" value="Genomic_DNA"/>
</dbReference>
<dbReference type="InterPro" id="IPR050638">
    <property type="entry name" value="AA-Vitamin_Transporters"/>
</dbReference>
<dbReference type="InterPro" id="IPR000620">
    <property type="entry name" value="EamA_dom"/>
</dbReference>
<comment type="subcellular location">
    <subcellularLocation>
        <location evidence="1">Endomembrane system</location>
        <topology evidence="1">Multi-pass membrane protein</topology>
    </subcellularLocation>
</comment>
<feature type="transmembrane region" description="Helical" evidence="6">
    <location>
        <begin position="135"/>
        <end position="156"/>
    </location>
</feature>
<evidence type="ECO:0000256" key="3">
    <source>
        <dbReference type="ARBA" id="ARBA00022692"/>
    </source>
</evidence>
<feature type="transmembrane region" description="Helical" evidence="6">
    <location>
        <begin position="254"/>
        <end position="272"/>
    </location>
</feature>
<feature type="domain" description="EamA" evidence="7">
    <location>
        <begin position="162"/>
        <end position="294"/>
    </location>
</feature>
<accession>A0A917Y0X1</accession>
<sequence length="305" mass="34245">MSRQNRKLGFFFVIIGATFWGVGGTVSQKLFQDFQIEVDWLVTVRLLVSGILLLTIQYLTRDKKQVFDVWKNKRNAFQLLIFGLFGMLAVQYTYMASINHGNAAVATLLQYQAPIMIIAYLLVRRQMKLRRIDFVTVFLSLSGCFFLLTNGSLSGLSVPAPAVIWGILSGVAFAFYTLYAASLLAYFDSLVIVGWAMVIGGFTLSFIHPPWQMDFAALPLEGYLYLFFVVIFGTMIAFWFFIESLHSLSPKETSLIGSLEPLAAVLTTVFWLKEPFGSFQWLGTACVIAMIVFMALADSEKAEIE</sequence>
<keyword evidence="4 6" id="KW-1133">Transmembrane helix</keyword>
<feature type="transmembrane region" description="Helical" evidence="6">
    <location>
        <begin position="223"/>
        <end position="242"/>
    </location>
</feature>
<keyword evidence="3 6" id="KW-0812">Transmembrane</keyword>
<evidence type="ECO:0000256" key="2">
    <source>
        <dbReference type="ARBA" id="ARBA00007362"/>
    </source>
</evidence>
<dbReference type="PANTHER" id="PTHR32322">
    <property type="entry name" value="INNER MEMBRANE TRANSPORTER"/>
    <property type="match status" value="1"/>
</dbReference>
<name>A0A917Y0X1_9BACI</name>
<dbReference type="InterPro" id="IPR037185">
    <property type="entry name" value="EmrE-like"/>
</dbReference>
<feature type="transmembrane region" description="Helical" evidence="6">
    <location>
        <begin position="40"/>
        <end position="59"/>
    </location>
</feature>
<feature type="transmembrane region" description="Helical" evidence="6">
    <location>
        <begin position="103"/>
        <end position="123"/>
    </location>
</feature>
<reference evidence="8" key="1">
    <citation type="journal article" date="2014" name="Int. J. Syst. Evol. Microbiol.">
        <title>Complete genome sequence of Corynebacterium casei LMG S-19264T (=DSM 44701T), isolated from a smear-ripened cheese.</title>
        <authorList>
            <consortium name="US DOE Joint Genome Institute (JGI-PGF)"/>
            <person name="Walter F."/>
            <person name="Albersmeier A."/>
            <person name="Kalinowski J."/>
            <person name="Ruckert C."/>
        </authorList>
    </citation>
    <scope>NUCLEOTIDE SEQUENCE</scope>
    <source>
        <strain evidence="8">JCM 17251</strain>
    </source>
</reference>
<evidence type="ECO:0000313" key="9">
    <source>
        <dbReference type="Proteomes" id="UP000624041"/>
    </source>
</evidence>
<evidence type="ECO:0000259" key="7">
    <source>
        <dbReference type="Pfam" id="PF00892"/>
    </source>
</evidence>
<dbReference type="GO" id="GO:0016020">
    <property type="term" value="C:membrane"/>
    <property type="evidence" value="ECO:0007669"/>
    <property type="project" value="UniProtKB-SubCell"/>
</dbReference>
<feature type="transmembrane region" description="Helical" evidence="6">
    <location>
        <begin position="162"/>
        <end position="185"/>
    </location>
</feature>
<proteinExistence type="inferred from homology"/>
<reference evidence="8" key="2">
    <citation type="submission" date="2020-09" db="EMBL/GenBank/DDBJ databases">
        <authorList>
            <person name="Sun Q."/>
            <person name="Ohkuma M."/>
        </authorList>
    </citation>
    <scope>NUCLEOTIDE SEQUENCE</scope>
    <source>
        <strain evidence="8">JCM 17251</strain>
    </source>
</reference>
<dbReference type="Pfam" id="PF00892">
    <property type="entry name" value="EamA"/>
    <property type="match status" value="2"/>
</dbReference>
<comment type="similarity">
    <text evidence="2">Belongs to the EamA transporter family.</text>
</comment>
<dbReference type="PANTHER" id="PTHR32322:SF2">
    <property type="entry name" value="EAMA DOMAIN-CONTAINING PROTEIN"/>
    <property type="match status" value="1"/>
</dbReference>
<evidence type="ECO:0000256" key="1">
    <source>
        <dbReference type="ARBA" id="ARBA00004127"/>
    </source>
</evidence>
<keyword evidence="5 6" id="KW-0472">Membrane</keyword>
<feature type="transmembrane region" description="Helical" evidence="6">
    <location>
        <begin position="192"/>
        <end position="211"/>
    </location>
</feature>
<evidence type="ECO:0000256" key="5">
    <source>
        <dbReference type="ARBA" id="ARBA00023136"/>
    </source>
</evidence>
<comment type="caution">
    <text evidence="8">The sequence shown here is derived from an EMBL/GenBank/DDBJ whole genome shotgun (WGS) entry which is preliminary data.</text>
</comment>
<evidence type="ECO:0000313" key="8">
    <source>
        <dbReference type="EMBL" id="GGN62078.1"/>
    </source>
</evidence>
<gene>
    <name evidence="8" type="primary">ydeD</name>
    <name evidence="8" type="ORF">GCM10007971_27670</name>
</gene>
<dbReference type="RefSeq" id="WP_156857510.1">
    <property type="nucleotide sequence ID" value="NZ_BMOS01000022.1"/>
</dbReference>
<dbReference type="SUPFAM" id="SSF103481">
    <property type="entry name" value="Multidrug resistance efflux transporter EmrE"/>
    <property type="match status" value="2"/>
</dbReference>
<evidence type="ECO:0000256" key="6">
    <source>
        <dbReference type="SAM" id="Phobius"/>
    </source>
</evidence>
<dbReference type="AlphaFoldDB" id="A0A917Y0X1"/>
<feature type="domain" description="EamA" evidence="7">
    <location>
        <begin position="8"/>
        <end position="148"/>
    </location>
</feature>
<organism evidence="8 9">
    <name type="scientific">Oceanobacillus indicireducens</name>
    <dbReference type="NCBI Taxonomy" id="1004261"/>
    <lineage>
        <taxon>Bacteria</taxon>
        <taxon>Bacillati</taxon>
        <taxon>Bacillota</taxon>
        <taxon>Bacilli</taxon>
        <taxon>Bacillales</taxon>
        <taxon>Bacillaceae</taxon>
        <taxon>Oceanobacillus</taxon>
    </lineage>
</organism>